<dbReference type="Pfam" id="PF13181">
    <property type="entry name" value="TPR_8"/>
    <property type="match status" value="2"/>
</dbReference>
<keyword evidence="1" id="KW-0802">TPR repeat</keyword>
<dbReference type="InterPro" id="IPR052769">
    <property type="entry name" value="TPR_domain_protein"/>
</dbReference>
<feature type="region of interest" description="Disordered" evidence="2">
    <location>
        <begin position="1"/>
        <end position="89"/>
    </location>
</feature>
<evidence type="ECO:0000256" key="1">
    <source>
        <dbReference type="PROSITE-ProRule" id="PRU00339"/>
    </source>
</evidence>
<organism evidence="3 4">
    <name type="scientific">Phrynosoma platyrhinos</name>
    <name type="common">Desert horned lizard</name>
    <dbReference type="NCBI Taxonomy" id="52577"/>
    <lineage>
        <taxon>Eukaryota</taxon>
        <taxon>Metazoa</taxon>
        <taxon>Chordata</taxon>
        <taxon>Craniata</taxon>
        <taxon>Vertebrata</taxon>
        <taxon>Euteleostomi</taxon>
        <taxon>Lepidosauria</taxon>
        <taxon>Squamata</taxon>
        <taxon>Bifurcata</taxon>
        <taxon>Unidentata</taxon>
        <taxon>Episquamata</taxon>
        <taxon>Toxicofera</taxon>
        <taxon>Iguania</taxon>
        <taxon>Phrynosomatidae</taxon>
        <taxon>Phrynosomatinae</taxon>
        <taxon>Phrynosoma</taxon>
    </lineage>
</organism>
<dbReference type="EMBL" id="JAIPUX010000439">
    <property type="protein sequence ID" value="KAH0629654.1"/>
    <property type="molecule type" value="Genomic_DNA"/>
</dbReference>
<feature type="repeat" description="TPR" evidence="1">
    <location>
        <begin position="252"/>
        <end position="285"/>
    </location>
</feature>
<evidence type="ECO:0008006" key="5">
    <source>
        <dbReference type="Google" id="ProtNLM"/>
    </source>
</evidence>
<dbReference type="InterPro" id="IPR019734">
    <property type="entry name" value="TPR_rpt"/>
</dbReference>
<dbReference type="Proteomes" id="UP000826234">
    <property type="component" value="Unassembled WGS sequence"/>
</dbReference>
<evidence type="ECO:0000313" key="3">
    <source>
        <dbReference type="EMBL" id="KAH0629654.1"/>
    </source>
</evidence>
<evidence type="ECO:0000256" key="2">
    <source>
        <dbReference type="SAM" id="MobiDB-lite"/>
    </source>
</evidence>
<keyword evidence="4" id="KW-1185">Reference proteome</keyword>
<dbReference type="SMART" id="SM00028">
    <property type="entry name" value="TPR"/>
    <property type="match status" value="3"/>
</dbReference>
<reference evidence="3 4" key="1">
    <citation type="journal article" date="2022" name="Gigascience">
        <title>A chromosome-level genome assembly and annotation of the desert horned lizard, Phrynosoma platyrhinos, provides insight into chromosomal rearrangements among reptiles.</title>
        <authorList>
            <person name="Koochekian N."/>
            <person name="Ascanio A."/>
            <person name="Farleigh K."/>
            <person name="Card D.C."/>
            <person name="Schield D.R."/>
            <person name="Castoe T.A."/>
            <person name="Jezkova T."/>
        </authorList>
    </citation>
    <scope>NUCLEOTIDE SEQUENCE [LARGE SCALE GENOMIC DNA]</scope>
    <source>
        <strain evidence="3">NK-2021</strain>
    </source>
</reference>
<feature type="compositionally biased region" description="Polar residues" evidence="2">
    <location>
        <begin position="16"/>
        <end position="33"/>
    </location>
</feature>
<dbReference type="PROSITE" id="PS50005">
    <property type="entry name" value="TPR"/>
    <property type="match status" value="2"/>
</dbReference>
<dbReference type="Gene3D" id="1.25.40.10">
    <property type="entry name" value="Tetratricopeptide repeat domain"/>
    <property type="match status" value="2"/>
</dbReference>
<gene>
    <name evidence="3" type="ORF">JD844_011885</name>
</gene>
<accession>A0ABQ7TIR8</accession>
<sequence>MESEDAVSPEKLVESLTLSEEQNSSQANCSNVHNPKFAKEGMTQFSDSEAREDDDLFHDCNDSFESGVVEENHNEKADTSEDQAEPDENNLLELEKNMSEEEKEKRRNESIKLKEEGNEQFKKGDYKEAEDSYARALQVCPACCNTDRAILYSNRAAARMKQGECGNTYLMGGQPFFHFEVVKMARDCLGSCAAISVTSPTSKLGIRLPESLCNAVVNWCDDKDNQSPLEQDKKETAISDCSKALELNPNYIKALLRRAELYEKTEKLDEALEDYKNLLEKDPSIHQAREACMRLPRQIEERNEKLKEEMLGKLKDLGNLVLRPFGLSTENFQVNQDSSTGSYSINFVQNPNNNNR</sequence>
<dbReference type="InterPro" id="IPR011990">
    <property type="entry name" value="TPR-like_helical_dom_sf"/>
</dbReference>
<name>A0ABQ7TIR8_PHRPL</name>
<comment type="caution">
    <text evidence="3">The sequence shown here is derived from an EMBL/GenBank/DDBJ whole genome shotgun (WGS) entry which is preliminary data.</text>
</comment>
<dbReference type="PANTHER" id="PTHR46014">
    <property type="entry name" value="TETRATRICOPEPTIDE REPEAT PROTEIN 1"/>
    <property type="match status" value="1"/>
</dbReference>
<dbReference type="PANTHER" id="PTHR46014:SF1">
    <property type="entry name" value="TETRATRICOPEPTIDE REPEAT PROTEIN 1"/>
    <property type="match status" value="1"/>
</dbReference>
<feature type="compositionally biased region" description="Acidic residues" evidence="2">
    <location>
        <begin position="80"/>
        <end position="89"/>
    </location>
</feature>
<feature type="compositionally biased region" description="Basic and acidic residues" evidence="2">
    <location>
        <begin position="70"/>
        <end position="79"/>
    </location>
</feature>
<feature type="repeat" description="TPR" evidence="1">
    <location>
        <begin position="110"/>
        <end position="143"/>
    </location>
</feature>
<evidence type="ECO:0000313" key="4">
    <source>
        <dbReference type="Proteomes" id="UP000826234"/>
    </source>
</evidence>
<protein>
    <recommendedName>
        <fullName evidence="5">Tetratricopeptide repeat protein 1</fullName>
    </recommendedName>
</protein>
<dbReference type="SUPFAM" id="SSF48452">
    <property type="entry name" value="TPR-like"/>
    <property type="match status" value="1"/>
</dbReference>
<proteinExistence type="predicted"/>